<evidence type="ECO:0000313" key="3">
    <source>
        <dbReference type="EMBL" id="AGB17077.1"/>
    </source>
</evidence>
<dbReference type="GeneID" id="14377003"/>
<evidence type="ECO:0000259" key="2">
    <source>
        <dbReference type="Pfam" id="PF25942"/>
    </source>
</evidence>
<dbReference type="EMBL" id="CP003050">
    <property type="protein sequence ID" value="AGB17077.1"/>
    <property type="molecule type" value="Genomic_DNA"/>
</dbReference>
<dbReference type="InterPro" id="IPR058929">
    <property type="entry name" value="Ig_halo"/>
</dbReference>
<dbReference type="PROSITE" id="PS51257">
    <property type="entry name" value="PROKAR_LIPOPROTEIN"/>
    <property type="match status" value="1"/>
</dbReference>
<evidence type="ECO:0000256" key="1">
    <source>
        <dbReference type="SAM" id="MobiDB-lite"/>
    </source>
</evidence>
<gene>
    <name evidence="3" type="ordered locus">Halru_2495</name>
</gene>
<dbReference type="RefSeq" id="WP_015301680.1">
    <property type="nucleotide sequence ID" value="NC_019964.1"/>
</dbReference>
<dbReference type="Proteomes" id="UP000010846">
    <property type="component" value="Chromosome"/>
</dbReference>
<sequence>MNRRTVLAALASGSGAGAAGCLTDGDDPDDPGENSTDDPPTEGVSGETCGPASESLADRLTDEPGDGESCPSDPEVSLAVENAREEKAAVAVTVNTPGGEDDPALDERYDLDPGEHVVESSGVPTTGDVTVTVSSDDGTEDEWTASWDERSCKRHGIVIDRDGIEVGYVDPLSGPVDTQHDCYAGDGAPIRVANRGQARTVSIIVDDRCSGDRTEAELDIDADDVETVNDALVNGGIFEVTVDPEDGTSDTYDFDEECWGLSVEITDDGAVEIRRTEID</sequence>
<dbReference type="STRING" id="797302.Halru_2495"/>
<keyword evidence="4" id="KW-1185">Reference proteome</keyword>
<feature type="domain" description="Ig-like" evidence="2">
    <location>
        <begin position="88"/>
        <end position="163"/>
    </location>
</feature>
<reference evidence="3" key="1">
    <citation type="submission" date="2011-09" db="EMBL/GenBank/DDBJ databases">
        <title>Complete sequence of Halovivax ruber XH-70.</title>
        <authorList>
            <consortium name="US DOE Joint Genome Institute"/>
            <person name="Lucas S."/>
            <person name="Han J."/>
            <person name="Lapidus A."/>
            <person name="Cheng J.-F."/>
            <person name="Goodwin L."/>
            <person name="Pitluck S."/>
            <person name="Peters L."/>
            <person name="Mikhailova N."/>
            <person name="Davenport K."/>
            <person name="Detter J.C."/>
            <person name="Han C."/>
            <person name="Tapia R."/>
            <person name="Land M."/>
            <person name="Hauser L."/>
            <person name="Kyrpides N."/>
            <person name="Ivanova N."/>
            <person name="Pagani I."/>
            <person name="Sproer C."/>
            <person name="Anderson I."/>
            <person name="Woyke T."/>
        </authorList>
    </citation>
    <scope>NUCLEOTIDE SEQUENCE</scope>
    <source>
        <strain evidence="3">XH-70</strain>
    </source>
</reference>
<feature type="region of interest" description="Disordered" evidence="1">
    <location>
        <begin position="1"/>
        <end position="75"/>
    </location>
</feature>
<dbReference type="OrthoDB" id="206197at2157"/>
<proteinExistence type="predicted"/>
<name>L0IGG1_HALRX</name>
<dbReference type="AlphaFoldDB" id="L0IGG1"/>
<dbReference type="HOGENOM" id="CLU_1044296_0_0_2"/>
<dbReference type="Pfam" id="PF25942">
    <property type="entry name" value="Ig_halo"/>
    <property type="match status" value="1"/>
</dbReference>
<organism evidence="3 4">
    <name type="scientific">Halovivax ruber (strain DSM 18193 / JCM 13892 / XH-70)</name>
    <dbReference type="NCBI Taxonomy" id="797302"/>
    <lineage>
        <taxon>Archaea</taxon>
        <taxon>Methanobacteriati</taxon>
        <taxon>Methanobacteriota</taxon>
        <taxon>Stenosarchaea group</taxon>
        <taxon>Halobacteria</taxon>
        <taxon>Halobacteriales</taxon>
        <taxon>Natrialbaceae</taxon>
        <taxon>Halovivax</taxon>
    </lineage>
</organism>
<feature type="compositionally biased region" description="Acidic residues" evidence="1">
    <location>
        <begin position="24"/>
        <end position="40"/>
    </location>
</feature>
<accession>L0IGG1</accession>
<dbReference type="eggNOG" id="arCOG06378">
    <property type="taxonomic scope" value="Archaea"/>
</dbReference>
<dbReference type="KEGG" id="hru:Halru_2495"/>
<protein>
    <recommendedName>
        <fullName evidence="2">Ig-like domain-containing protein</fullName>
    </recommendedName>
</protein>
<evidence type="ECO:0000313" key="4">
    <source>
        <dbReference type="Proteomes" id="UP000010846"/>
    </source>
</evidence>